<accession>A0ABM0M3R5</accession>
<feature type="region of interest" description="Disordered" evidence="1">
    <location>
        <begin position="82"/>
        <end position="105"/>
    </location>
</feature>
<feature type="compositionally biased region" description="Acidic residues" evidence="1">
    <location>
        <begin position="85"/>
        <end position="97"/>
    </location>
</feature>
<evidence type="ECO:0000256" key="1">
    <source>
        <dbReference type="SAM" id="MobiDB-lite"/>
    </source>
</evidence>
<keyword evidence="2" id="KW-1185">Reference proteome</keyword>
<protein>
    <submittedName>
        <fullName evidence="3">Uncharacterized protein LOC102803570</fullName>
    </submittedName>
</protein>
<dbReference type="GeneID" id="102803570"/>
<name>A0ABM0M3R5_SACKO</name>
<evidence type="ECO:0000313" key="2">
    <source>
        <dbReference type="Proteomes" id="UP000694865"/>
    </source>
</evidence>
<gene>
    <name evidence="3" type="primary">LOC102803570</name>
</gene>
<proteinExistence type="predicted"/>
<dbReference type="Proteomes" id="UP000694865">
    <property type="component" value="Unplaced"/>
</dbReference>
<dbReference type="RefSeq" id="XP_006814656.1">
    <property type="nucleotide sequence ID" value="XM_006814593.1"/>
</dbReference>
<sequence length="105" mass="12153">MYRHHGMHSTCGNRHCRKLHDELEEALNRVHQLEDLLNWQSSNGPLPPSERGPVASSSMYSLEDISRNINSFRHNHVRRSRMEELQAELSDDSDSSEVVDRETTV</sequence>
<reference evidence="3" key="1">
    <citation type="submission" date="2025-08" db="UniProtKB">
        <authorList>
            <consortium name="RefSeq"/>
        </authorList>
    </citation>
    <scope>IDENTIFICATION</scope>
    <source>
        <tissue evidence="3">Testes</tissue>
    </source>
</reference>
<evidence type="ECO:0000313" key="3">
    <source>
        <dbReference type="RefSeq" id="XP_006814656.1"/>
    </source>
</evidence>
<organism evidence="2 3">
    <name type="scientific">Saccoglossus kowalevskii</name>
    <name type="common">Acorn worm</name>
    <dbReference type="NCBI Taxonomy" id="10224"/>
    <lineage>
        <taxon>Eukaryota</taxon>
        <taxon>Metazoa</taxon>
        <taxon>Hemichordata</taxon>
        <taxon>Enteropneusta</taxon>
        <taxon>Harrimaniidae</taxon>
        <taxon>Saccoglossus</taxon>
    </lineage>
</organism>